<dbReference type="InterPro" id="IPR003593">
    <property type="entry name" value="AAA+_ATPase"/>
</dbReference>
<feature type="domain" description="ABC transporter" evidence="3">
    <location>
        <begin position="4"/>
        <end position="213"/>
    </location>
</feature>
<dbReference type="SMART" id="SM00382">
    <property type="entry name" value="AAA"/>
    <property type="match status" value="1"/>
</dbReference>
<dbReference type="InterPro" id="IPR017871">
    <property type="entry name" value="ABC_transporter-like_CS"/>
</dbReference>
<evidence type="ECO:0000259" key="3">
    <source>
        <dbReference type="PROSITE" id="PS50893"/>
    </source>
</evidence>
<dbReference type="Proteomes" id="UP000219612">
    <property type="component" value="Unassembled WGS sequence"/>
</dbReference>
<organism evidence="4 5">
    <name type="scientific">Paractinoplanes atraurantiacus</name>
    <dbReference type="NCBI Taxonomy" id="1036182"/>
    <lineage>
        <taxon>Bacteria</taxon>
        <taxon>Bacillati</taxon>
        <taxon>Actinomycetota</taxon>
        <taxon>Actinomycetes</taxon>
        <taxon>Micromonosporales</taxon>
        <taxon>Micromonosporaceae</taxon>
        <taxon>Paractinoplanes</taxon>
    </lineage>
</organism>
<dbReference type="Pfam" id="PF00005">
    <property type="entry name" value="ABC_tran"/>
    <property type="match status" value="1"/>
</dbReference>
<dbReference type="PROSITE" id="PS50893">
    <property type="entry name" value="ABC_TRANSPORTER_2"/>
    <property type="match status" value="1"/>
</dbReference>
<dbReference type="Gene3D" id="3.40.50.300">
    <property type="entry name" value="P-loop containing nucleotide triphosphate hydrolases"/>
    <property type="match status" value="1"/>
</dbReference>
<protein>
    <submittedName>
        <fullName evidence="4">ATP-binding cassette, subfamily B, MsbA</fullName>
    </submittedName>
</protein>
<accession>A0A285KVU5</accession>
<dbReference type="InterPro" id="IPR027417">
    <property type="entry name" value="P-loop_NTPase"/>
</dbReference>
<dbReference type="AlphaFoldDB" id="A0A285KVU5"/>
<dbReference type="PROSITE" id="PS00211">
    <property type="entry name" value="ABC_TRANSPORTER_1"/>
    <property type="match status" value="1"/>
</dbReference>
<keyword evidence="2 4" id="KW-0067">ATP-binding</keyword>
<dbReference type="GO" id="GO:0005524">
    <property type="term" value="F:ATP binding"/>
    <property type="evidence" value="ECO:0007669"/>
    <property type="project" value="UniProtKB-KW"/>
</dbReference>
<dbReference type="GO" id="GO:0015421">
    <property type="term" value="F:ABC-type oligopeptide transporter activity"/>
    <property type="evidence" value="ECO:0007669"/>
    <property type="project" value="TreeGrafter"/>
</dbReference>
<dbReference type="GO" id="GO:0090374">
    <property type="term" value="P:oligopeptide export from mitochondrion"/>
    <property type="evidence" value="ECO:0007669"/>
    <property type="project" value="TreeGrafter"/>
</dbReference>
<sequence length="214" mass="22931">MLTVLGLGVWELAAGRVSLGGLLSFAADPGDLVLLAGPSGAGKSTVTKLLLRFYDPTAGRILLDGVDIRRLPVRTLRANVTLLHQESQLFAGSLYDNIAYGRPSATAWEVEAAARAADAHDFITAMPEGYRTDVGHRGRLLSGGQRQRVAIARALLRDTPVLVLDEPTAGLDRESAARIMGPLRRLMAGRTTILITHDTHLDVSPTRVVRIPVG</sequence>
<dbReference type="PANTHER" id="PTHR43394">
    <property type="entry name" value="ATP-DEPENDENT PERMEASE MDL1, MITOCHONDRIAL"/>
    <property type="match status" value="1"/>
</dbReference>
<dbReference type="SUPFAM" id="SSF52540">
    <property type="entry name" value="P-loop containing nucleoside triphosphate hydrolases"/>
    <property type="match status" value="1"/>
</dbReference>
<keyword evidence="1" id="KW-0547">Nucleotide-binding</keyword>
<dbReference type="InterPro" id="IPR039421">
    <property type="entry name" value="Type_1_exporter"/>
</dbReference>
<reference evidence="4 5" key="1">
    <citation type="submission" date="2017-09" db="EMBL/GenBank/DDBJ databases">
        <authorList>
            <person name="Ehlers B."/>
            <person name="Leendertz F.H."/>
        </authorList>
    </citation>
    <scope>NUCLEOTIDE SEQUENCE [LARGE SCALE GENOMIC DNA]</scope>
    <source>
        <strain evidence="4 5">CGMCC 4.6857</strain>
    </source>
</reference>
<name>A0A285KVU5_9ACTN</name>
<dbReference type="GO" id="GO:0016887">
    <property type="term" value="F:ATP hydrolysis activity"/>
    <property type="evidence" value="ECO:0007669"/>
    <property type="project" value="InterPro"/>
</dbReference>
<gene>
    <name evidence="4" type="ORF">SAMN05421748_1623</name>
</gene>
<evidence type="ECO:0000256" key="1">
    <source>
        <dbReference type="ARBA" id="ARBA00022741"/>
    </source>
</evidence>
<proteinExistence type="predicted"/>
<evidence type="ECO:0000313" key="4">
    <source>
        <dbReference type="EMBL" id="SNY75977.1"/>
    </source>
</evidence>
<dbReference type="EMBL" id="OBDY01000062">
    <property type="protein sequence ID" value="SNY75977.1"/>
    <property type="molecule type" value="Genomic_DNA"/>
</dbReference>
<dbReference type="InterPro" id="IPR003439">
    <property type="entry name" value="ABC_transporter-like_ATP-bd"/>
</dbReference>
<keyword evidence="5" id="KW-1185">Reference proteome</keyword>
<evidence type="ECO:0000256" key="2">
    <source>
        <dbReference type="ARBA" id="ARBA00022840"/>
    </source>
</evidence>
<dbReference type="PANTHER" id="PTHR43394:SF1">
    <property type="entry name" value="ATP-BINDING CASSETTE SUB-FAMILY B MEMBER 10, MITOCHONDRIAL"/>
    <property type="match status" value="1"/>
</dbReference>
<evidence type="ECO:0000313" key="5">
    <source>
        <dbReference type="Proteomes" id="UP000219612"/>
    </source>
</evidence>